<feature type="domain" description="DUF1206" evidence="2">
    <location>
        <begin position="107"/>
        <end position="173"/>
    </location>
</feature>
<protein>
    <recommendedName>
        <fullName evidence="2">DUF1206 domain-containing protein</fullName>
    </recommendedName>
</protein>
<accession>A0A2V1HNI4</accession>
<evidence type="ECO:0000313" key="4">
    <source>
        <dbReference type="Proteomes" id="UP000244893"/>
    </source>
</evidence>
<feature type="transmembrane region" description="Helical" evidence="1">
    <location>
        <begin position="68"/>
        <end position="90"/>
    </location>
</feature>
<evidence type="ECO:0000259" key="2">
    <source>
        <dbReference type="Pfam" id="PF06724"/>
    </source>
</evidence>
<evidence type="ECO:0000256" key="1">
    <source>
        <dbReference type="SAM" id="Phobius"/>
    </source>
</evidence>
<feature type="transmembrane region" description="Helical" evidence="1">
    <location>
        <begin position="110"/>
        <end position="128"/>
    </location>
</feature>
<dbReference type="Pfam" id="PF06724">
    <property type="entry name" value="DUF1206"/>
    <property type="match status" value="3"/>
</dbReference>
<dbReference type="OrthoDB" id="4552598at2"/>
<dbReference type="AlphaFoldDB" id="A0A2V1HNI4"/>
<proteinExistence type="predicted"/>
<reference evidence="3 4" key="1">
    <citation type="submission" date="2018-05" db="EMBL/GenBank/DDBJ databases">
        <title>Amnibacterium sp. M8JJ-5, whole genome shotgun sequence.</title>
        <authorList>
            <person name="Tuo L."/>
        </authorList>
    </citation>
    <scope>NUCLEOTIDE SEQUENCE [LARGE SCALE GENOMIC DNA]</scope>
    <source>
        <strain evidence="3 4">M8JJ-5</strain>
    </source>
</reference>
<dbReference type="EMBL" id="QEOP01000002">
    <property type="protein sequence ID" value="PVZ94193.1"/>
    <property type="molecule type" value="Genomic_DNA"/>
</dbReference>
<comment type="caution">
    <text evidence="3">The sequence shown here is derived from an EMBL/GenBank/DDBJ whole genome shotgun (WGS) entry which is preliminary data.</text>
</comment>
<sequence>MPTSAKATASNVSSSKPVQILARGGYAANGVLHILIGFLAISVAWGGGGNADQSGALGAVAANPGGVVLLWLMTVGLFALALWSVTQAFLATESDTKKLWAERAKDVGKAIAYGAIGATALRFAMGGGGGSGDQDAQSLSAQLLQSPFGVVALVVVALGILAIGVYFIVKGARKKFLEDIVPPSGKAGRATQLTGMVGYIAKGVALIVVGILFGVAAVTSDASRTAGLDGALKSLVELPFGPVILTAVGLGFIAYGVYSFVRARRAKL</sequence>
<feature type="transmembrane region" description="Helical" evidence="1">
    <location>
        <begin position="148"/>
        <end position="169"/>
    </location>
</feature>
<keyword evidence="1" id="KW-0472">Membrane</keyword>
<feature type="transmembrane region" description="Helical" evidence="1">
    <location>
        <begin position="199"/>
        <end position="220"/>
    </location>
</feature>
<keyword evidence="1" id="KW-0812">Transmembrane</keyword>
<gene>
    <name evidence="3" type="ORF">DDQ50_10640</name>
</gene>
<feature type="domain" description="DUF1206" evidence="2">
    <location>
        <begin position="25"/>
        <end position="89"/>
    </location>
</feature>
<organism evidence="3 4">
    <name type="scientific">Amnibacterium flavum</name>
    <dbReference type="NCBI Taxonomy" id="2173173"/>
    <lineage>
        <taxon>Bacteria</taxon>
        <taxon>Bacillati</taxon>
        <taxon>Actinomycetota</taxon>
        <taxon>Actinomycetes</taxon>
        <taxon>Micrococcales</taxon>
        <taxon>Microbacteriaceae</taxon>
        <taxon>Amnibacterium</taxon>
    </lineage>
</organism>
<feature type="domain" description="DUF1206" evidence="2">
    <location>
        <begin position="197"/>
        <end position="265"/>
    </location>
</feature>
<dbReference type="RefSeq" id="WP_116756707.1">
    <property type="nucleotide sequence ID" value="NZ_JBHUEX010000001.1"/>
</dbReference>
<keyword evidence="1" id="KW-1133">Transmembrane helix</keyword>
<name>A0A2V1HNI4_9MICO</name>
<feature type="transmembrane region" description="Helical" evidence="1">
    <location>
        <begin position="26"/>
        <end position="48"/>
    </location>
</feature>
<feature type="transmembrane region" description="Helical" evidence="1">
    <location>
        <begin position="240"/>
        <end position="261"/>
    </location>
</feature>
<dbReference type="InterPro" id="IPR009597">
    <property type="entry name" value="DUF1206"/>
</dbReference>
<evidence type="ECO:0000313" key="3">
    <source>
        <dbReference type="EMBL" id="PVZ94193.1"/>
    </source>
</evidence>
<dbReference type="Proteomes" id="UP000244893">
    <property type="component" value="Unassembled WGS sequence"/>
</dbReference>
<keyword evidence="4" id="KW-1185">Reference proteome</keyword>